<sequence>MRAVSHLTEYILCIVHIVFLEAKNFQVIQVYSKHVFKLALIDGQFFYGVVSYVLFNILTIGEAQLTYIKILNEIKINQFLVIFYFQNTVVYRILKQLYHTLIIF</sequence>
<organism evidence="2">
    <name type="scientific">Hexamita inflata</name>
    <dbReference type="NCBI Taxonomy" id="28002"/>
    <lineage>
        <taxon>Eukaryota</taxon>
        <taxon>Metamonada</taxon>
        <taxon>Diplomonadida</taxon>
        <taxon>Hexamitidae</taxon>
        <taxon>Hexamitinae</taxon>
        <taxon>Hexamita</taxon>
    </lineage>
</organism>
<evidence type="ECO:0000313" key="2">
    <source>
        <dbReference type="EMBL" id="CAI9921317.1"/>
    </source>
</evidence>
<keyword evidence="1" id="KW-1133">Transmembrane helix</keyword>
<keyword evidence="1" id="KW-0472">Membrane</keyword>
<protein>
    <submittedName>
        <fullName evidence="3">Hypothetical_protein</fullName>
    </submittedName>
</protein>
<dbReference type="EMBL" id="CAXDID020000388">
    <property type="protein sequence ID" value="CAL6085737.1"/>
    <property type="molecule type" value="Genomic_DNA"/>
</dbReference>
<evidence type="ECO:0000256" key="1">
    <source>
        <dbReference type="SAM" id="Phobius"/>
    </source>
</evidence>
<keyword evidence="4" id="KW-1185">Reference proteome</keyword>
<dbReference type="AlphaFoldDB" id="A0AA86NLB4"/>
<feature type="transmembrane region" description="Helical" evidence="1">
    <location>
        <begin position="45"/>
        <end position="68"/>
    </location>
</feature>
<name>A0AA86NLB4_9EUKA</name>
<accession>A0AA86NLB4</accession>
<evidence type="ECO:0000313" key="3">
    <source>
        <dbReference type="EMBL" id="CAL6085737.1"/>
    </source>
</evidence>
<dbReference type="EMBL" id="CATOUU010000220">
    <property type="protein sequence ID" value="CAI9921317.1"/>
    <property type="molecule type" value="Genomic_DNA"/>
</dbReference>
<gene>
    <name evidence="3" type="ORF">HINF_LOCUS62822</name>
    <name evidence="2" type="ORF">HINF_LOCUS8962</name>
</gene>
<proteinExistence type="predicted"/>
<reference evidence="3 4" key="2">
    <citation type="submission" date="2024-07" db="EMBL/GenBank/DDBJ databases">
        <authorList>
            <person name="Akdeniz Z."/>
        </authorList>
    </citation>
    <scope>NUCLEOTIDE SEQUENCE [LARGE SCALE GENOMIC DNA]</scope>
</reference>
<reference evidence="2" key="1">
    <citation type="submission" date="2023-06" db="EMBL/GenBank/DDBJ databases">
        <authorList>
            <person name="Kurt Z."/>
        </authorList>
    </citation>
    <scope>NUCLEOTIDE SEQUENCE</scope>
</reference>
<comment type="caution">
    <text evidence="2">The sequence shown here is derived from an EMBL/GenBank/DDBJ whole genome shotgun (WGS) entry which is preliminary data.</text>
</comment>
<keyword evidence="1" id="KW-0812">Transmembrane</keyword>
<dbReference type="Proteomes" id="UP001642409">
    <property type="component" value="Unassembled WGS sequence"/>
</dbReference>
<evidence type="ECO:0000313" key="4">
    <source>
        <dbReference type="Proteomes" id="UP001642409"/>
    </source>
</evidence>